<protein>
    <submittedName>
        <fullName evidence="1">Uncharacterized protein</fullName>
    </submittedName>
</protein>
<dbReference type="EMBL" id="JAZDWU010000009">
    <property type="protein sequence ID" value="KAK9991766.1"/>
    <property type="molecule type" value="Genomic_DNA"/>
</dbReference>
<gene>
    <name evidence="1" type="ORF">SO802_026751</name>
</gene>
<organism evidence="1 2">
    <name type="scientific">Lithocarpus litseifolius</name>
    <dbReference type="NCBI Taxonomy" id="425828"/>
    <lineage>
        <taxon>Eukaryota</taxon>
        <taxon>Viridiplantae</taxon>
        <taxon>Streptophyta</taxon>
        <taxon>Embryophyta</taxon>
        <taxon>Tracheophyta</taxon>
        <taxon>Spermatophyta</taxon>
        <taxon>Magnoliopsida</taxon>
        <taxon>eudicotyledons</taxon>
        <taxon>Gunneridae</taxon>
        <taxon>Pentapetalae</taxon>
        <taxon>rosids</taxon>
        <taxon>fabids</taxon>
        <taxon>Fagales</taxon>
        <taxon>Fagaceae</taxon>
        <taxon>Lithocarpus</taxon>
    </lineage>
</organism>
<comment type="caution">
    <text evidence="1">The sequence shown here is derived from an EMBL/GenBank/DDBJ whole genome shotgun (WGS) entry which is preliminary data.</text>
</comment>
<evidence type="ECO:0000313" key="1">
    <source>
        <dbReference type="EMBL" id="KAK9991766.1"/>
    </source>
</evidence>
<dbReference type="Proteomes" id="UP001459277">
    <property type="component" value="Unassembled WGS sequence"/>
</dbReference>
<accession>A0AAW2C296</accession>
<name>A0AAW2C296_9ROSI</name>
<feature type="non-terminal residue" evidence="1">
    <location>
        <position position="94"/>
    </location>
</feature>
<keyword evidence="2" id="KW-1185">Reference proteome</keyword>
<evidence type="ECO:0000313" key="2">
    <source>
        <dbReference type="Proteomes" id="UP001459277"/>
    </source>
</evidence>
<reference evidence="1 2" key="1">
    <citation type="submission" date="2024-01" db="EMBL/GenBank/DDBJ databases">
        <title>A telomere-to-telomere, gap-free genome of sweet tea (Lithocarpus litseifolius).</title>
        <authorList>
            <person name="Zhou J."/>
        </authorList>
    </citation>
    <scope>NUCLEOTIDE SEQUENCE [LARGE SCALE GENOMIC DNA]</scope>
    <source>
        <strain evidence="1">Zhou-2022a</strain>
        <tissue evidence="1">Leaf</tissue>
    </source>
</reference>
<proteinExistence type="predicted"/>
<sequence length="94" mass="11199">MDMLHIPKCIKFVSTVNRPNLFYMIRRCFRLLLCKLLILPLAFDLVKSQIMENDQRMTMLQLIDKMKIKHKELGSELKRGNRTTCHKAYIRSCI</sequence>
<dbReference type="AlphaFoldDB" id="A0AAW2C296"/>